<dbReference type="RefSeq" id="WP_397405218.1">
    <property type="nucleotide sequence ID" value="NZ_JBIRYI010000008.1"/>
</dbReference>
<evidence type="ECO:0000313" key="1">
    <source>
        <dbReference type="EMBL" id="MFI2488059.1"/>
    </source>
</evidence>
<dbReference type="SUPFAM" id="SSF101386">
    <property type="entry name" value="all-alpha NTP pyrophosphatases"/>
    <property type="match status" value="1"/>
</dbReference>
<comment type="caution">
    <text evidence="1">The sequence shown here is derived from an EMBL/GenBank/DDBJ whole genome shotgun (WGS) entry which is preliminary data.</text>
</comment>
<gene>
    <name evidence="1" type="ORF">ACH47X_14180</name>
</gene>
<dbReference type="CDD" id="cd11538">
    <property type="entry name" value="NTP-PPase_u1"/>
    <property type="match status" value="1"/>
</dbReference>
<reference evidence="1 2" key="1">
    <citation type="submission" date="2024-10" db="EMBL/GenBank/DDBJ databases">
        <title>The Natural Products Discovery Center: Release of the First 8490 Sequenced Strains for Exploring Actinobacteria Biosynthetic Diversity.</title>
        <authorList>
            <person name="Kalkreuter E."/>
            <person name="Kautsar S.A."/>
            <person name="Yang D."/>
            <person name="Bader C.D."/>
            <person name="Teijaro C.N."/>
            <person name="Fluegel L."/>
            <person name="Davis C.M."/>
            <person name="Simpson J.R."/>
            <person name="Lauterbach L."/>
            <person name="Steele A.D."/>
            <person name="Gui C."/>
            <person name="Meng S."/>
            <person name="Li G."/>
            <person name="Viehrig K."/>
            <person name="Ye F."/>
            <person name="Su P."/>
            <person name="Kiefer A.F."/>
            <person name="Nichols A."/>
            <person name="Cepeda A.J."/>
            <person name="Yan W."/>
            <person name="Fan B."/>
            <person name="Jiang Y."/>
            <person name="Adhikari A."/>
            <person name="Zheng C.-J."/>
            <person name="Schuster L."/>
            <person name="Cowan T.M."/>
            <person name="Smanski M.J."/>
            <person name="Chevrette M.G."/>
            <person name="De Carvalho L.P.S."/>
            <person name="Shen B."/>
        </authorList>
    </citation>
    <scope>NUCLEOTIDE SEQUENCE [LARGE SCALE GENOMIC DNA]</scope>
    <source>
        <strain evidence="1 2">NPDC019481</strain>
    </source>
</reference>
<sequence>MELQKLSDEVEIISRAYARIHGLERTDDWLLLKLHEEIGELTQAFLNLSGRSRDRGLSDDEVRDAFRGEVADALGQLLLVARRFDVDLAEELDRKWFRWQHLVRPEDTAGIRDVGPDVGGPV</sequence>
<dbReference type="Gene3D" id="1.10.287.1080">
    <property type="entry name" value="MazG-like"/>
    <property type="match status" value="1"/>
</dbReference>
<protein>
    <submittedName>
        <fullName evidence="1">Pyrophosphatase</fullName>
    </submittedName>
</protein>
<accession>A0ABW7XLE8</accession>
<name>A0ABW7XLE8_9MICO</name>
<organism evidence="1 2">
    <name type="scientific">Promicromonospora kroppenstedtii</name>
    <dbReference type="NCBI Taxonomy" id="440482"/>
    <lineage>
        <taxon>Bacteria</taxon>
        <taxon>Bacillati</taxon>
        <taxon>Actinomycetota</taxon>
        <taxon>Actinomycetes</taxon>
        <taxon>Micrococcales</taxon>
        <taxon>Promicromonosporaceae</taxon>
        <taxon>Promicromonospora</taxon>
    </lineage>
</organism>
<dbReference type="Proteomes" id="UP001611580">
    <property type="component" value="Unassembled WGS sequence"/>
</dbReference>
<dbReference type="EMBL" id="JBIRYI010000008">
    <property type="protein sequence ID" value="MFI2488059.1"/>
    <property type="molecule type" value="Genomic_DNA"/>
</dbReference>
<evidence type="ECO:0000313" key="2">
    <source>
        <dbReference type="Proteomes" id="UP001611580"/>
    </source>
</evidence>
<proteinExistence type="predicted"/>
<keyword evidence="2" id="KW-1185">Reference proteome</keyword>